<dbReference type="InterPro" id="IPR041672">
    <property type="entry name" value="Bap31/Bap29_C"/>
</dbReference>
<keyword evidence="5" id="KW-0053">Apoptosis</keyword>
<dbReference type="Proteomes" id="UP000660262">
    <property type="component" value="Unassembled WGS sequence"/>
</dbReference>
<evidence type="ECO:0000256" key="7">
    <source>
        <dbReference type="ARBA" id="ARBA00022927"/>
    </source>
</evidence>
<dbReference type="Gene3D" id="1.20.5.110">
    <property type="match status" value="1"/>
</dbReference>
<organism evidence="16 17">
    <name type="scientific">Pycnococcus provasolii</name>
    <dbReference type="NCBI Taxonomy" id="41880"/>
    <lineage>
        <taxon>Eukaryota</taxon>
        <taxon>Viridiplantae</taxon>
        <taxon>Chlorophyta</taxon>
        <taxon>Pseudoscourfieldiophyceae</taxon>
        <taxon>Pseudoscourfieldiales</taxon>
        <taxon>Pycnococcaceae</taxon>
        <taxon>Pycnococcus</taxon>
    </lineage>
</organism>
<gene>
    <name evidence="16" type="ORF">PPROV_000122500</name>
</gene>
<evidence type="ECO:0000256" key="6">
    <source>
        <dbReference type="ARBA" id="ARBA00022824"/>
    </source>
</evidence>
<evidence type="ECO:0000256" key="4">
    <source>
        <dbReference type="ARBA" id="ARBA00022692"/>
    </source>
</evidence>
<feature type="coiled-coil region" evidence="12">
    <location>
        <begin position="185"/>
        <end position="233"/>
    </location>
</feature>
<reference evidence="16" key="1">
    <citation type="submission" date="2020-10" db="EMBL/GenBank/DDBJ databases">
        <title>Unveiling of a novel bifunctional photoreceptor, Dualchrome1, isolated from a cosmopolitan green alga.</title>
        <authorList>
            <person name="Suzuki S."/>
            <person name="Kawachi M."/>
        </authorList>
    </citation>
    <scope>NUCLEOTIDE SEQUENCE</scope>
    <source>
        <strain evidence="16">NIES 2893</strain>
    </source>
</reference>
<proteinExistence type="inferred from homology"/>
<feature type="region of interest" description="Disordered" evidence="13">
    <location>
        <begin position="234"/>
        <end position="263"/>
    </location>
</feature>
<feature type="domain" description="Bap31/Bap29 cytoplasmic coiled-coil" evidence="15">
    <location>
        <begin position="181"/>
        <end position="230"/>
    </location>
</feature>
<comment type="subcellular location">
    <subcellularLocation>
        <location evidence="1 11">Endoplasmic reticulum membrane</location>
        <topology evidence="1 11">Multi-pass membrane protein</topology>
    </subcellularLocation>
</comment>
<name>A0A830H744_9CHLO</name>
<dbReference type="Pfam" id="PF18035">
    <property type="entry name" value="Bap31_Bap29_C"/>
    <property type="match status" value="1"/>
</dbReference>
<evidence type="ECO:0000259" key="15">
    <source>
        <dbReference type="Pfam" id="PF18035"/>
    </source>
</evidence>
<comment type="similarity">
    <text evidence="2 11">Belongs to the BCAP29/BCAP31 family.</text>
</comment>
<keyword evidence="7 11" id="KW-0653">Protein transport</keyword>
<comment type="caution">
    <text evidence="11">Lacks conserved residue(s) required for the propagation of feature annotation.</text>
</comment>
<dbReference type="GO" id="GO:0006888">
    <property type="term" value="P:endoplasmic reticulum to Golgi vesicle-mediated transport"/>
    <property type="evidence" value="ECO:0007669"/>
    <property type="project" value="UniProtKB-UniRule"/>
</dbReference>
<keyword evidence="10 11" id="KW-0472">Membrane</keyword>
<keyword evidence="3 11" id="KW-0813">Transport</keyword>
<keyword evidence="4 11" id="KW-0812">Transmembrane</keyword>
<evidence type="ECO:0000256" key="8">
    <source>
        <dbReference type="ARBA" id="ARBA00022989"/>
    </source>
</evidence>
<evidence type="ECO:0000256" key="10">
    <source>
        <dbReference type="ARBA" id="ARBA00023136"/>
    </source>
</evidence>
<dbReference type="FunFam" id="1.20.5.110:FF:000011">
    <property type="entry name" value="B-cell receptor-associated protein 29"/>
    <property type="match status" value="1"/>
</dbReference>
<evidence type="ECO:0000256" key="3">
    <source>
        <dbReference type="ARBA" id="ARBA00022448"/>
    </source>
</evidence>
<evidence type="ECO:0000256" key="14">
    <source>
        <dbReference type="SAM" id="SignalP"/>
    </source>
</evidence>
<dbReference type="GO" id="GO:0005789">
    <property type="term" value="C:endoplasmic reticulum membrane"/>
    <property type="evidence" value="ECO:0007669"/>
    <property type="project" value="UniProtKB-SubCell"/>
</dbReference>
<dbReference type="EMBL" id="BNJQ01000003">
    <property type="protein sequence ID" value="GHP02468.1"/>
    <property type="molecule type" value="Genomic_DNA"/>
</dbReference>
<dbReference type="AlphaFoldDB" id="A0A830H744"/>
<keyword evidence="11" id="KW-0931">ER-Golgi transport</keyword>
<accession>A0A830H744</accession>
<protein>
    <recommendedName>
        <fullName evidence="11">Endoplasmic reticulum transmembrane protein</fullName>
    </recommendedName>
</protein>
<evidence type="ECO:0000313" key="17">
    <source>
        <dbReference type="Proteomes" id="UP000660262"/>
    </source>
</evidence>
<feature type="signal peptide" evidence="14">
    <location>
        <begin position="1"/>
        <end position="18"/>
    </location>
</feature>
<dbReference type="OrthoDB" id="546470at2759"/>
<dbReference type="PANTHER" id="PTHR12701:SF20">
    <property type="entry name" value="ENDOPLASMIC RETICULUM TRANSMEMBRANE PROTEIN"/>
    <property type="match status" value="1"/>
</dbReference>
<evidence type="ECO:0000256" key="9">
    <source>
        <dbReference type="ARBA" id="ARBA00023054"/>
    </source>
</evidence>
<evidence type="ECO:0000256" key="2">
    <source>
        <dbReference type="ARBA" id="ARBA00007956"/>
    </source>
</evidence>
<comment type="function">
    <text evidence="11">May play a role in anterograde transport of membrane proteins from the endoplasmic reticulum to the Golgi.</text>
</comment>
<evidence type="ECO:0000256" key="5">
    <source>
        <dbReference type="ARBA" id="ARBA00022703"/>
    </source>
</evidence>
<dbReference type="GO" id="GO:0070973">
    <property type="term" value="P:protein localization to endoplasmic reticulum exit site"/>
    <property type="evidence" value="ECO:0007669"/>
    <property type="project" value="UniProtKB-UniRule"/>
</dbReference>
<comment type="caution">
    <text evidence="16">The sequence shown here is derived from an EMBL/GenBank/DDBJ whole genome shotgun (WGS) entry which is preliminary data.</text>
</comment>
<feature type="transmembrane region" description="Helical" evidence="11">
    <location>
        <begin position="42"/>
        <end position="64"/>
    </location>
</feature>
<evidence type="ECO:0000256" key="11">
    <source>
        <dbReference type="RuleBase" id="RU367026"/>
    </source>
</evidence>
<feature type="chain" id="PRO_5032545901" description="Endoplasmic reticulum transmembrane protein" evidence="14">
    <location>
        <begin position="19"/>
        <end position="263"/>
    </location>
</feature>
<evidence type="ECO:0000256" key="12">
    <source>
        <dbReference type="SAM" id="Coils"/>
    </source>
</evidence>
<dbReference type="InterPro" id="IPR008417">
    <property type="entry name" value="BAP29/BAP31"/>
</dbReference>
<keyword evidence="17" id="KW-1185">Reference proteome</keyword>
<evidence type="ECO:0000256" key="13">
    <source>
        <dbReference type="SAM" id="MobiDB-lite"/>
    </source>
</evidence>
<evidence type="ECO:0000256" key="1">
    <source>
        <dbReference type="ARBA" id="ARBA00004477"/>
    </source>
</evidence>
<keyword evidence="9 12" id="KW-0175">Coiled coil</keyword>
<evidence type="ECO:0000313" key="16">
    <source>
        <dbReference type="EMBL" id="GHP02468.1"/>
    </source>
</evidence>
<keyword evidence="6 11" id="KW-0256">Endoplasmic reticulum</keyword>
<keyword evidence="14" id="KW-0732">Signal</keyword>
<sequence>MALLITLVLLLALEAAVACLLICPVPSVQKIGTSICGVLRTSSGVVVSYTIGAVLFALFGISAWELRSFGNKLDAVRSVHGPNVPHPVSESRMCLAQLSCVLAGCCLLIMALVRQLSECIVQNEKTKLSLNVLKKQAEGMRAEYLRQVDNAATTSANTTAGGKDDNADSELKPLRKQHGELVSQLAKMKRMLEDEAKAKAAAEASMEALRKQAEGLEREYDRVCDENNALERKMRSVTGGVGGSGSAENTPKPMWAHGDMKDD</sequence>
<dbReference type="PANTHER" id="PTHR12701">
    <property type="entry name" value="BCR-ASSOCIATED PROTEIN, BAP"/>
    <property type="match status" value="1"/>
</dbReference>
<dbReference type="GO" id="GO:0006886">
    <property type="term" value="P:intracellular protein transport"/>
    <property type="evidence" value="ECO:0007669"/>
    <property type="project" value="UniProtKB-UniRule"/>
</dbReference>
<keyword evidence="8 11" id="KW-1133">Transmembrane helix</keyword>